<keyword evidence="1" id="KW-0472">Membrane</keyword>
<keyword evidence="1" id="KW-1133">Transmembrane helix</keyword>
<dbReference type="Proteomes" id="UP001580391">
    <property type="component" value="Unassembled WGS sequence"/>
</dbReference>
<keyword evidence="1" id="KW-0812">Transmembrane</keyword>
<sequence length="179" mass="21264">MNFRIKGNVSLKDYSKFINYHLYESLFGGFRKFIFLFLGLVLFFYYVLPILKKLPPRNETEIVELSEFLARILMIFAFASILYLFFKIRLVSRNRKTFASNKFLQDEQTFDIDENQILASSSDSNTILTKEKIHKIAFRDDAIYIFISAIQAFVIPKHYFDNDDEFGEAKNFLKEHYIK</sequence>
<dbReference type="Pfam" id="PF14317">
    <property type="entry name" value="YcxB"/>
    <property type="match status" value="1"/>
</dbReference>
<evidence type="ECO:0000259" key="2">
    <source>
        <dbReference type="Pfam" id="PF14317"/>
    </source>
</evidence>
<keyword evidence="4" id="KW-1185">Reference proteome</keyword>
<evidence type="ECO:0000313" key="3">
    <source>
        <dbReference type="EMBL" id="MFB5738672.1"/>
    </source>
</evidence>
<feature type="transmembrane region" description="Helical" evidence="1">
    <location>
        <begin position="68"/>
        <end position="86"/>
    </location>
</feature>
<gene>
    <name evidence="3" type="ORF">ACE5IX_19315</name>
</gene>
<feature type="transmembrane region" description="Helical" evidence="1">
    <location>
        <begin position="30"/>
        <end position="48"/>
    </location>
</feature>
<dbReference type="InterPro" id="IPR025588">
    <property type="entry name" value="YcxB-like_C"/>
</dbReference>
<evidence type="ECO:0000313" key="4">
    <source>
        <dbReference type="Proteomes" id="UP001580391"/>
    </source>
</evidence>
<name>A0ABV5BUF3_9LEPT</name>
<organism evidence="3 4">
    <name type="scientific">Leptospira wolffii</name>
    <dbReference type="NCBI Taxonomy" id="409998"/>
    <lineage>
        <taxon>Bacteria</taxon>
        <taxon>Pseudomonadati</taxon>
        <taxon>Spirochaetota</taxon>
        <taxon>Spirochaetia</taxon>
        <taxon>Leptospirales</taxon>
        <taxon>Leptospiraceae</taxon>
        <taxon>Leptospira</taxon>
    </lineage>
</organism>
<feature type="domain" description="YcxB-like C-terminal" evidence="2">
    <location>
        <begin position="112"/>
        <end position="172"/>
    </location>
</feature>
<evidence type="ECO:0000256" key="1">
    <source>
        <dbReference type="SAM" id="Phobius"/>
    </source>
</evidence>
<dbReference type="EMBL" id="JBHILJ010000024">
    <property type="protein sequence ID" value="MFB5738672.1"/>
    <property type="molecule type" value="Genomic_DNA"/>
</dbReference>
<protein>
    <submittedName>
        <fullName evidence="3">YcxB family protein</fullName>
    </submittedName>
</protein>
<reference evidence="3 4" key="1">
    <citation type="submission" date="2024-09" db="EMBL/GenBank/DDBJ databases">
        <title>Taxonomic and Genotyping Characterization of Leptospira Strains isolated from Multiple Sources in Colombia highlights the importance of intermediate species.</title>
        <authorList>
            <person name="Torres Higuera L."/>
            <person name="Rojas Tapias D."/>
            <person name="Jimenez Velasquez S."/>
            <person name="Renjifo Ibanez C."/>
        </authorList>
    </citation>
    <scope>NUCLEOTIDE SEQUENCE [LARGE SCALE GENOMIC DNA]</scope>
    <source>
        <strain evidence="3 4">Lep080</strain>
    </source>
</reference>
<proteinExistence type="predicted"/>
<accession>A0ABV5BUF3</accession>
<comment type="caution">
    <text evidence="3">The sequence shown here is derived from an EMBL/GenBank/DDBJ whole genome shotgun (WGS) entry which is preliminary data.</text>
</comment>
<dbReference type="RefSeq" id="WP_375517794.1">
    <property type="nucleotide sequence ID" value="NZ_JBHILI010000016.1"/>
</dbReference>